<keyword evidence="2" id="KW-0032">Aminotransferase</keyword>
<dbReference type="InterPro" id="IPR005801">
    <property type="entry name" value="ADC_synthase"/>
</dbReference>
<dbReference type="PANTHER" id="PTHR11236">
    <property type="entry name" value="AMINOBENZOATE/ANTHRANILATE SYNTHASE"/>
    <property type="match status" value="1"/>
</dbReference>
<dbReference type="GO" id="GO:0046820">
    <property type="term" value="F:4-amino-4-deoxychorismate synthase activity"/>
    <property type="evidence" value="ECO:0007669"/>
    <property type="project" value="UniProtKB-EC"/>
</dbReference>
<dbReference type="InterPro" id="IPR019999">
    <property type="entry name" value="Anth_synth_I-like"/>
</dbReference>
<dbReference type="Pfam" id="PF00425">
    <property type="entry name" value="Chorismate_bind"/>
    <property type="match status" value="1"/>
</dbReference>
<keyword evidence="3" id="KW-1185">Reference proteome</keyword>
<dbReference type="RefSeq" id="WP_395135608.1">
    <property type="nucleotide sequence ID" value="NZ_JBIMPR010000019.1"/>
</dbReference>
<dbReference type="Proteomes" id="UP001609376">
    <property type="component" value="Unassembled WGS sequence"/>
</dbReference>
<dbReference type="EMBL" id="JBIMPR010000019">
    <property type="protein sequence ID" value="MFH5776595.1"/>
    <property type="molecule type" value="Genomic_DNA"/>
</dbReference>
<dbReference type="NCBIfam" id="TIGR00553">
    <property type="entry name" value="pabB"/>
    <property type="match status" value="1"/>
</dbReference>
<dbReference type="InterPro" id="IPR015890">
    <property type="entry name" value="Chorismate_C"/>
</dbReference>
<feature type="domain" description="Chorismate-utilising enzyme C-terminal" evidence="1">
    <location>
        <begin position="112"/>
        <end position="368"/>
    </location>
</feature>
<accession>A0ABW7LR67</accession>
<dbReference type="PANTHER" id="PTHR11236:SF50">
    <property type="entry name" value="AMINODEOXYCHORISMATE SYNTHASE COMPONENT 1"/>
    <property type="match status" value="1"/>
</dbReference>
<keyword evidence="2" id="KW-0808">Transferase</keyword>
<evidence type="ECO:0000313" key="3">
    <source>
        <dbReference type="Proteomes" id="UP001609376"/>
    </source>
</evidence>
<dbReference type="EC" id="2.6.1.85" evidence="2"/>
<dbReference type="Gene3D" id="3.60.120.10">
    <property type="entry name" value="Anthranilate synthase"/>
    <property type="match status" value="1"/>
</dbReference>
<proteinExistence type="predicted"/>
<evidence type="ECO:0000313" key="2">
    <source>
        <dbReference type="EMBL" id="MFH5776595.1"/>
    </source>
</evidence>
<reference evidence="2 3" key="1">
    <citation type="submission" date="2024-10" db="EMBL/GenBank/DDBJ databases">
        <title>Paracoccus drimophilus sp. nov., a novel bacterium from corn roots in Hunan.</title>
        <authorList>
            <person name="Li X."/>
        </authorList>
    </citation>
    <scope>NUCLEOTIDE SEQUENCE [LARGE SCALE GENOMIC DNA]</scope>
    <source>
        <strain evidence="2 3">NGMCC 1.201697</strain>
    </source>
</reference>
<dbReference type="NCBIfam" id="NF005698">
    <property type="entry name" value="PRK07508.1"/>
    <property type="match status" value="1"/>
</dbReference>
<organism evidence="2 3">
    <name type="scientific">Paracoccus broussonetiae subsp. drimophilus</name>
    <dbReference type="NCBI Taxonomy" id="3373869"/>
    <lineage>
        <taxon>Bacteria</taxon>
        <taxon>Pseudomonadati</taxon>
        <taxon>Pseudomonadota</taxon>
        <taxon>Alphaproteobacteria</taxon>
        <taxon>Rhodobacterales</taxon>
        <taxon>Paracoccaceae</taxon>
        <taxon>Paracoccus</taxon>
        <taxon>Paracoccus broussonetiae</taxon>
    </lineage>
</organism>
<name>A0ABW7LR67_9RHOB</name>
<evidence type="ECO:0000259" key="1">
    <source>
        <dbReference type="Pfam" id="PF00425"/>
    </source>
</evidence>
<dbReference type="InterPro" id="IPR005802">
    <property type="entry name" value="ADC_synth_comp_1"/>
</dbReference>
<protein>
    <submittedName>
        <fullName evidence="2">Aminodeoxychorismate synthase component I</fullName>
        <ecNumber evidence="2">2.6.1.85</ecNumber>
    </submittedName>
</protein>
<sequence length="380" mass="41457">MILVENGPEGRPAIFRDADRLILAETPDEVLPALEELDRAHAEGAWIAGWAGYEAGMALESRLRPLLRQPQDEPLLAFGVYRQPLSAREFHAQADAQAAGVRIAPFQPLIGQQEYRASFARLADYIAQGDCYQVNLTFPMQGQLLQGSAAGLYGALARVQPVGHGAFVDLGRGPAILSRSPELFFALDADGIIETRPMKGTAPRDPDPARDHALARALAADEKTRAENLMIVDLLRNDIARIARVGSVRVTELFHVQTLRTVHQMTSRIIGQLSERPRLSALMQALFPCGSVTGAPKIRAMEIIAELEPHARGVYCGSIGWMAPDGRAAFNVAIRTLRLFNDGRLMMNVGGGVVHDSTADGEWEEALWKARFADPARICG</sequence>
<comment type="caution">
    <text evidence="2">The sequence shown here is derived from an EMBL/GenBank/DDBJ whole genome shotgun (WGS) entry which is preliminary data.</text>
</comment>
<dbReference type="PRINTS" id="PR00095">
    <property type="entry name" value="ANTSNTHASEI"/>
</dbReference>
<dbReference type="SUPFAM" id="SSF56322">
    <property type="entry name" value="ADC synthase"/>
    <property type="match status" value="1"/>
</dbReference>
<gene>
    <name evidence="2" type="ORF">ACHFJ0_20320</name>
</gene>